<name>A0ABP9TGQ3_9MICC</name>
<accession>A0ABP9TGQ3</accession>
<evidence type="ECO:0000313" key="2">
    <source>
        <dbReference type="Proteomes" id="UP001501257"/>
    </source>
</evidence>
<proteinExistence type="predicted"/>
<evidence type="ECO:0000313" key="1">
    <source>
        <dbReference type="EMBL" id="GAA5225919.1"/>
    </source>
</evidence>
<organism evidence="1 2">
    <name type="scientific">Paeniglutamicibacter antarcticus</name>
    <dbReference type="NCBI Taxonomy" id="494023"/>
    <lineage>
        <taxon>Bacteria</taxon>
        <taxon>Bacillati</taxon>
        <taxon>Actinomycetota</taxon>
        <taxon>Actinomycetes</taxon>
        <taxon>Micrococcales</taxon>
        <taxon>Micrococcaceae</taxon>
        <taxon>Paeniglutamicibacter</taxon>
    </lineage>
</organism>
<dbReference type="EMBL" id="BAABLK010000008">
    <property type="protein sequence ID" value="GAA5225919.1"/>
    <property type="molecule type" value="Genomic_DNA"/>
</dbReference>
<comment type="caution">
    <text evidence="1">The sequence shown here is derived from an EMBL/GenBank/DDBJ whole genome shotgun (WGS) entry which is preliminary data.</text>
</comment>
<gene>
    <name evidence="1" type="ORF">GCM10025778_04490</name>
</gene>
<evidence type="ECO:0008006" key="3">
    <source>
        <dbReference type="Google" id="ProtNLM"/>
    </source>
</evidence>
<sequence length="109" mass="11331">MQGHAEGEHDQIHAAILRAGSRMGGTLADAGTEGLVENDDVQRTVAAALELFAGPGIRATGSALANYTAEIVAVGALSRAASGEAPMTIEEVHGVRDFLRIIFNGLFEE</sequence>
<dbReference type="Proteomes" id="UP001501257">
    <property type="component" value="Unassembled WGS sequence"/>
</dbReference>
<protein>
    <recommendedName>
        <fullName evidence="3">TetR family transcriptional regulator</fullName>
    </recommendedName>
</protein>
<reference evidence="2" key="1">
    <citation type="journal article" date="2019" name="Int. J. Syst. Evol. Microbiol.">
        <title>The Global Catalogue of Microorganisms (GCM) 10K type strain sequencing project: providing services to taxonomists for standard genome sequencing and annotation.</title>
        <authorList>
            <consortium name="The Broad Institute Genomics Platform"/>
            <consortium name="The Broad Institute Genome Sequencing Center for Infectious Disease"/>
            <person name="Wu L."/>
            <person name="Ma J."/>
        </authorList>
    </citation>
    <scope>NUCLEOTIDE SEQUENCE [LARGE SCALE GENOMIC DNA]</scope>
    <source>
        <strain evidence="2">JCM 18952</strain>
    </source>
</reference>
<keyword evidence="2" id="KW-1185">Reference proteome</keyword>